<feature type="transmembrane region" description="Helical" evidence="6">
    <location>
        <begin position="20"/>
        <end position="40"/>
    </location>
</feature>
<dbReference type="GO" id="GO:0005886">
    <property type="term" value="C:plasma membrane"/>
    <property type="evidence" value="ECO:0007669"/>
    <property type="project" value="UniProtKB-SubCell"/>
</dbReference>
<name>A0A222VS21_9PSEU</name>
<keyword evidence="5 6" id="KW-0472">Membrane</keyword>
<evidence type="ECO:0000256" key="1">
    <source>
        <dbReference type="ARBA" id="ARBA00004141"/>
    </source>
</evidence>
<sequence length="214" mass="23048">MKWDWVADHVPDLVELTGQHAYLALLPVLFGLLISVPLGVLCVRWPKLYPPVFGGANLLYALPSIALFIVLIDYTGLTAWTAIIPLTLYTFSVLIPNVVDGLRSVPDASRQAATAMGFGTTRRLVQIELPIAVPVIMAGLRVATVSSISMVSVAALVGLGGLGQLFTDGFQRDFPTEIIVGIVLTVLLAFVCDALLVLAQRLLTPWARARVTSR</sequence>
<accession>A0A222VS21</accession>
<dbReference type="CDD" id="cd06261">
    <property type="entry name" value="TM_PBP2"/>
    <property type="match status" value="1"/>
</dbReference>
<feature type="transmembrane region" description="Helical" evidence="6">
    <location>
        <begin position="78"/>
        <end position="99"/>
    </location>
</feature>
<dbReference type="GO" id="GO:0031460">
    <property type="term" value="P:glycine betaine transport"/>
    <property type="evidence" value="ECO:0007669"/>
    <property type="project" value="TreeGrafter"/>
</dbReference>
<dbReference type="Gene3D" id="1.10.3720.10">
    <property type="entry name" value="MetI-like"/>
    <property type="match status" value="1"/>
</dbReference>
<comment type="subcellular location">
    <subcellularLocation>
        <location evidence="6">Cell membrane</location>
        <topology evidence="6">Multi-pass membrane protein</topology>
    </subcellularLocation>
    <subcellularLocation>
        <location evidence="1">Membrane</location>
        <topology evidence="1">Multi-pass membrane protein</topology>
    </subcellularLocation>
</comment>
<dbReference type="AlphaFoldDB" id="A0A222VS21"/>
<dbReference type="Proteomes" id="UP000199494">
    <property type="component" value="Unassembled WGS sequence"/>
</dbReference>
<keyword evidence="8" id="KW-1185">Reference proteome</keyword>
<dbReference type="InterPro" id="IPR051204">
    <property type="entry name" value="ABC_transp_perm/SBD"/>
</dbReference>
<evidence type="ECO:0000313" key="7">
    <source>
        <dbReference type="EMBL" id="SDD52813.1"/>
    </source>
</evidence>
<dbReference type="InterPro" id="IPR035906">
    <property type="entry name" value="MetI-like_sf"/>
</dbReference>
<proteinExistence type="inferred from homology"/>
<comment type="similarity">
    <text evidence="6">Belongs to the binding-protein-dependent transport system permease family.</text>
</comment>
<keyword evidence="3 6" id="KW-0812">Transmembrane</keyword>
<feature type="transmembrane region" description="Helical" evidence="6">
    <location>
        <begin position="52"/>
        <end position="72"/>
    </location>
</feature>
<feature type="transmembrane region" description="Helical" evidence="6">
    <location>
        <begin position="131"/>
        <end position="158"/>
    </location>
</feature>
<keyword evidence="4 6" id="KW-1133">Transmembrane helix</keyword>
<dbReference type="PROSITE" id="PS50928">
    <property type="entry name" value="ABC_TM1"/>
    <property type="match status" value="1"/>
</dbReference>
<reference evidence="7 8" key="1">
    <citation type="submission" date="2016-10" db="EMBL/GenBank/DDBJ databases">
        <authorList>
            <person name="de Groot N.N."/>
        </authorList>
    </citation>
    <scope>NUCLEOTIDE SEQUENCE [LARGE SCALE GENOMIC DNA]</scope>
    <source>
        <strain evidence="7 8">CGMCC 4.5506</strain>
    </source>
</reference>
<evidence type="ECO:0000256" key="6">
    <source>
        <dbReference type="RuleBase" id="RU363032"/>
    </source>
</evidence>
<organism evidence="7 8">
    <name type="scientific">Prauserella marina</name>
    <dbReference type="NCBI Taxonomy" id="530584"/>
    <lineage>
        <taxon>Bacteria</taxon>
        <taxon>Bacillati</taxon>
        <taxon>Actinomycetota</taxon>
        <taxon>Actinomycetes</taxon>
        <taxon>Pseudonocardiales</taxon>
        <taxon>Pseudonocardiaceae</taxon>
        <taxon>Prauserella</taxon>
    </lineage>
</organism>
<evidence type="ECO:0000256" key="3">
    <source>
        <dbReference type="ARBA" id="ARBA00022692"/>
    </source>
</evidence>
<dbReference type="PANTHER" id="PTHR30177:SF4">
    <property type="entry name" value="OSMOPROTECTANT IMPORT PERMEASE PROTEIN OSMW"/>
    <property type="match status" value="1"/>
</dbReference>
<protein>
    <submittedName>
        <fullName evidence="7">Osmoprotectant transport system permease protein</fullName>
    </submittedName>
</protein>
<keyword evidence="2 6" id="KW-0813">Transport</keyword>
<evidence type="ECO:0000313" key="8">
    <source>
        <dbReference type="Proteomes" id="UP000199494"/>
    </source>
</evidence>
<dbReference type="PANTHER" id="PTHR30177">
    <property type="entry name" value="GLYCINE BETAINE/L-PROLINE TRANSPORT SYSTEM PERMEASE PROTEIN PROW"/>
    <property type="match status" value="1"/>
</dbReference>
<evidence type="ECO:0000256" key="2">
    <source>
        <dbReference type="ARBA" id="ARBA00022448"/>
    </source>
</evidence>
<gene>
    <name evidence="7" type="ORF">SAMN05421630_109244</name>
</gene>
<dbReference type="Pfam" id="PF00528">
    <property type="entry name" value="BPD_transp_1"/>
    <property type="match status" value="1"/>
</dbReference>
<dbReference type="EMBL" id="FMZE01000009">
    <property type="protein sequence ID" value="SDD52813.1"/>
    <property type="molecule type" value="Genomic_DNA"/>
</dbReference>
<dbReference type="STRING" id="530584.SAMN05421630_109244"/>
<evidence type="ECO:0000256" key="4">
    <source>
        <dbReference type="ARBA" id="ARBA00022989"/>
    </source>
</evidence>
<feature type="transmembrane region" description="Helical" evidence="6">
    <location>
        <begin position="178"/>
        <end position="199"/>
    </location>
</feature>
<dbReference type="KEGG" id="pmad:BAY61_19030"/>
<dbReference type="GO" id="GO:0055085">
    <property type="term" value="P:transmembrane transport"/>
    <property type="evidence" value="ECO:0007669"/>
    <property type="project" value="InterPro"/>
</dbReference>
<dbReference type="RefSeq" id="WP_091808346.1">
    <property type="nucleotide sequence ID" value="NZ_CP016353.1"/>
</dbReference>
<dbReference type="InterPro" id="IPR000515">
    <property type="entry name" value="MetI-like"/>
</dbReference>
<dbReference type="OrthoDB" id="3233284at2"/>
<dbReference type="SUPFAM" id="SSF161098">
    <property type="entry name" value="MetI-like"/>
    <property type="match status" value="1"/>
</dbReference>
<evidence type="ECO:0000256" key="5">
    <source>
        <dbReference type="ARBA" id="ARBA00023136"/>
    </source>
</evidence>